<gene>
    <name evidence="1" type="ORF">ERUC_LOCUS13769</name>
</gene>
<protein>
    <submittedName>
        <fullName evidence="1">Uncharacterized protein</fullName>
    </submittedName>
</protein>
<organism evidence="1 2">
    <name type="scientific">Eruca vesicaria subsp. sativa</name>
    <name type="common">Garden rocket</name>
    <name type="synonym">Eruca sativa</name>
    <dbReference type="NCBI Taxonomy" id="29727"/>
    <lineage>
        <taxon>Eukaryota</taxon>
        <taxon>Viridiplantae</taxon>
        <taxon>Streptophyta</taxon>
        <taxon>Embryophyta</taxon>
        <taxon>Tracheophyta</taxon>
        <taxon>Spermatophyta</taxon>
        <taxon>Magnoliopsida</taxon>
        <taxon>eudicotyledons</taxon>
        <taxon>Gunneridae</taxon>
        <taxon>Pentapetalae</taxon>
        <taxon>rosids</taxon>
        <taxon>malvids</taxon>
        <taxon>Brassicales</taxon>
        <taxon>Brassicaceae</taxon>
        <taxon>Brassiceae</taxon>
        <taxon>Eruca</taxon>
    </lineage>
</organism>
<keyword evidence="2" id="KW-1185">Reference proteome</keyword>
<dbReference type="Proteomes" id="UP001642260">
    <property type="component" value="Unassembled WGS sequence"/>
</dbReference>
<evidence type="ECO:0000313" key="2">
    <source>
        <dbReference type="Proteomes" id="UP001642260"/>
    </source>
</evidence>
<name>A0ABC8JR71_ERUVS</name>
<dbReference type="PANTHER" id="PTHR48145:SF5">
    <property type="entry name" value="NUCLEAR ENVELOPE-ASSOCIATED PROTEIN 2"/>
    <property type="match status" value="1"/>
</dbReference>
<sequence>MSESIKTTVDPLLKDLDGKKESFRRNVVSMAAELNQVKGRLVSQEQLFVKESLSRKEAETKAKNMEREICKLQKTLEDRSCQLEASTSAATKSEKVWVSEKFCLHGY</sequence>
<dbReference type="AlphaFoldDB" id="A0ABC8JR71"/>
<accession>A0ABC8JR71</accession>
<dbReference type="EMBL" id="CAKOAT010129599">
    <property type="protein sequence ID" value="CAH8336262.1"/>
    <property type="molecule type" value="Genomic_DNA"/>
</dbReference>
<comment type="caution">
    <text evidence="1">The sequence shown here is derived from an EMBL/GenBank/DDBJ whole genome shotgun (WGS) entry which is preliminary data.</text>
</comment>
<evidence type="ECO:0000313" key="1">
    <source>
        <dbReference type="EMBL" id="CAH8336262.1"/>
    </source>
</evidence>
<dbReference type="InterPro" id="IPR049932">
    <property type="entry name" value="NEAP1-4"/>
</dbReference>
<dbReference type="PANTHER" id="PTHR48145">
    <property type="entry name" value="NUCLEAR ENVELOPE-ASSOCIATED PROTEIN 1"/>
    <property type="match status" value="1"/>
</dbReference>
<reference evidence="1 2" key="1">
    <citation type="submission" date="2022-03" db="EMBL/GenBank/DDBJ databases">
        <authorList>
            <person name="Macdonald S."/>
            <person name="Ahmed S."/>
            <person name="Newling K."/>
        </authorList>
    </citation>
    <scope>NUCLEOTIDE SEQUENCE [LARGE SCALE GENOMIC DNA]</scope>
</reference>
<proteinExistence type="predicted"/>